<evidence type="ECO:0000313" key="3">
    <source>
        <dbReference type="EMBL" id="PWD99572.1"/>
    </source>
</evidence>
<gene>
    <name evidence="3" type="ORF">DDZ16_08950</name>
</gene>
<evidence type="ECO:0000313" key="4">
    <source>
        <dbReference type="Proteomes" id="UP000244956"/>
    </source>
</evidence>
<dbReference type="Gene3D" id="3.60.21.70">
    <property type="entry name" value="PhoD-like phosphatase"/>
    <property type="match status" value="1"/>
</dbReference>
<dbReference type="AlphaFoldDB" id="A0A2U2B946"/>
<dbReference type="InterPro" id="IPR038607">
    <property type="entry name" value="PhoD-like_sf"/>
</dbReference>
<feature type="domain" description="PhoD-like phosphatase metallophosphatase" evidence="1">
    <location>
        <begin position="301"/>
        <end position="487"/>
    </location>
</feature>
<dbReference type="PANTHER" id="PTHR33987:SF1">
    <property type="entry name" value="CALCINEURIN-LIKE METALLO-PHOSPHOESTERASE SUPERFAMILY PROTEIN"/>
    <property type="match status" value="1"/>
</dbReference>
<dbReference type="Gene3D" id="2.60.40.380">
    <property type="entry name" value="Purple acid phosphatase-like, N-terminal"/>
    <property type="match status" value="1"/>
</dbReference>
<sequence>MYRLLSALLVVLSITGFIHVTAQKLDPVTFNIETTELNDSIAQGLYHGHSNIRKNIFRLILEGKNEEARARIEKYGESKGKRRRRRGSGSNAYQDYYKSVFLIYNNRLDEAWQTMQKAMENGIPFETFMAGPRSMLQNIYHYPRFRDALRGRQLIHGPMVGAVTSSGANFWARTWREIAFKVMLSDSKEFSNPVYSRISRTNSDFDFTGTSGVNGLKPDTRYYYKLVLDGEIREEVYTFKTYPEEKEASAFRIAFGGCSNLNKNPDNERMWSVIRNTSPLAFVQLGDNTYIDDPTGYEYQRSSFYRRHSNPHYRELMSATSNYAIYDDHDFSLNDCVSSPDPDLPEWKVKVLKIFKENFPAPYYGNGKKNGGAYTHFSIGEVDFFILDCRYFRDNPLTAEAPSMLGQEQKQWFFDLLKNSTAKFKVVFTSVPVAPDVSGKELSCDSWDGFPGERDEIFTFIKSNQIEGVIFAAGDRHRADARMIQNDGLYDIPEFLNSRLTNSKGYMLVEEAEGSRYLFGYNELPHFGLLDFDTQKDDPEVSYTIININNEKKGKVTIRLSDLEFKP</sequence>
<dbReference type="RefSeq" id="WP_109264113.1">
    <property type="nucleotide sequence ID" value="NZ_QEWP01000006.1"/>
</dbReference>
<dbReference type="InterPro" id="IPR018946">
    <property type="entry name" value="PhoD-like_MPP"/>
</dbReference>
<keyword evidence="4" id="KW-1185">Reference proteome</keyword>
<feature type="domain" description="Phospholipase D N-terminal" evidence="2">
    <location>
        <begin position="156"/>
        <end position="238"/>
    </location>
</feature>
<dbReference type="CDD" id="cd07389">
    <property type="entry name" value="MPP_PhoD"/>
    <property type="match status" value="1"/>
</dbReference>
<dbReference type="SUPFAM" id="SSF56300">
    <property type="entry name" value="Metallo-dependent phosphatases"/>
    <property type="match status" value="1"/>
</dbReference>
<dbReference type="InterPro" id="IPR029052">
    <property type="entry name" value="Metallo-depent_PP-like"/>
</dbReference>
<evidence type="ECO:0000259" key="2">
    <source>
        <dbReference type="Pfam" id="PF16655"/>
    </source>
</evidence>
<dbReference type="Pfam" id="PF09423">
    <property type="entry name" value="PhoD"/>
    <property type="match status" value="1"/>
</dbReference>
<evidence type="ECO:0000259" key="1">
    <source>
        <dbReference type="Pfam" id="PF09423"/>
    </source>
</evidence>
<reference evidence="3 4" key="1">
    <citation type="submission" date="2018-05" db="EMBL/GenBank/DDBJ databases">
        <title>Marinilabilia rubrum sp. nov., isolated from saltern sediment.</title>
        <authorList>
            <person name="Zhang R."/>
        </authorList>
    </citation>
    <scope>NUCLEOTIDE SEQUENCE [LARGE SCALE GENOMIC DNA]</scope>
    <source>
        <strain evidence="3 4">WTE16</strain>
    </source>
</reference>
<evidence type="ECO:0008006" key="5">
    <source>
        <dbReference type="Google" id="ProtNLM"/>
    </source>
</evidence>
<organism evidence="3 4">
    <name type="scientific">Marinilabilia rubra</name>
    <dbReference type="NCBI Taxonomy" id="2162893"/>
    <lineage>
        <taxon>Bacteria</taxon>
        <taxon>Pseudomonadati</taxon>
        <taxon>Bacteroidota</taxon>
        <taxon>Bacteroidia</taxon>
        <taxon>Marinilabiliales</taxon>
        <taxon>Marinilabiliaceae</taxon>
        <taxon>Marinilabilia</taxon>
    </lineage>
</organism>
<dbReference type="Proteomes" id="UP000244956">
    <property type="component" value="Unassembled WGS sequence"/>
</dbReference>
<proteinExistence type="predicted"/>
<dbReference type="Pfam" id="PF16655">
    <property type="entry name" value="PhoD_N"/>
    <property type="match status" value="1"/>
</dbReference>
<protein>
    <recommendedName>
        <fullName evidence="5">Alkaline phosphatase</fullName>
    </recommendedName>
</protein>
<comment type="caution">
    <text evidence="3">The sequence shown here is derived from an EMBL/GenBank/DDBJ whole genome shotgun (WGS) entry which is preliminary data.</text>
</comment>
<dbReference type="EMBL" id="QEWP01000006">
    <property type="protein sequence ID" value="PWD99572.1"/>
    <property type="molecule type" value="Genomic_DNA"/>
</dbReference>
<dbReference type="InterPro" id="IPR032093">
    <property type="entry name" value="PhoD_N"/>
</dbReference>
<accession>A0A2U2B946</accession>
<dbReference type="PANTHER" id="PTHR33987">
    <property type="entry name" value="CALCINEURIN-LIKE METALLO-PHOSPHOESTERASE SUPERFAMILY PROTEIN"/>
    <property type="match status" value="1"/>
</dbReference>
<name>A0A2U2B946_9BACT</name>
<dbReference type="OrthoDB" id="9763616at2"/>